<feature type="compositionally biased region" description="Low complexity" evidence="1">
    <location>
        <begin position="48"/>
        <end position="69"/>
    </location>
</feature>
<feature type="region of interest" description="Disordered" evidence="1">
    <location>
        <begin position="17"/>
        <end position="118"/>
    </location>
</feature>
<dbReference type="AlphaFoldDB" id="A0A2C5XM88"/>
<evidence type="ECO:0000313" key="2">
    <source>
        <dbReference type="EMBL" id="PHH66858.1"/>
    </source>
</evidence>
<reference evidence="2 3" key="1">
    <citation type="submission" date="2017-06" db="EMBL/GenBank/DDBJ databases">
        <title>Ant-infecting Ophiocordyceps genomes reveal a high diversity of potential behavioral manipulation genes and a possible major role for enterotoxins.</title>
        <authorList>
            <person name="De Bekker C."/>
            <person name="Evans H.C."/>
            <person name="Brachmann A."/>
            <person name="Hughes D.P."/>
        </authorList>
    </citation>
    <scope>NUCLEOTIDE SEQUENCE [LARGE SCALE GENOMIC DNA]</scope>
    <source>
        <strain evidence="2 3">1348a</strain>
    </source>
</reference>
<keyword evidence="3" id="KW-1185">Reference proteome</keyword>
<protein>
    <submittedName>
        <fullName evidence="2">Uncharacterized protein</fullName>
    </submittedName>
</protein>
<evidence type="ECO:0000256" key="1">
    <source>
        <dbReference type="SAM" id="MobiDB-lite"/>
    </source>
</evidence>
<feature type="compositionally biased region" description="Low complexity" evidence="1">
    <location>
        <begin position="93"/>
        <end position="107"/>
    </location>
</feature>
<comment type="caution">
    <text evidence="2">The sequence shown here is derived from an EMBL/GenBank/DDBJ whole genome shotgun (WGS) entry which is preliminary data.</text>
</comment>
<name>A0A2C5XM88_9HYPO</name>
<accession>A0A2C5XM88</accession>
<gene>
    <name evidence="2" type="ORF">CDD82_1516</name>
</gene>
<feature type="compositionally biased region" description="Basic and acidic residues" evidence="1">
    <location>
        <begin position="32"/>
        <end position="45"/>
    </location>
</feature>
<organism evidence="2 3">
    <name type="scientific">Ophiocordyceps australis</name>
    <dbReference type="NCBI Taxonomy" id="1399860"/>
    <lineage>
        <taxon>Eukaryota</taxon>
        <taxon>Fungi</taxon>
        <taxon>Dikarya</taxon>
        <taxon>Ascomycota</taxon>
        <taxon>Pezizomycotina</taxon>
        <taxon>Sordariomycetes</taxon>
        <taxon>Hypocreomycetidae</taxon>
        <taxon>Hypocreales</taxon>
        <taxon>Ophiocordycipitaceae</taxon>
        <taxon>Ophiocordyceps</taxon>
    </lineage>
</organism>
<evidence type="ECO:0000313" key="3">
    <source>
        <dbReference type="Proteomes" id="UP000224854"/>
    </source>
</evidence>
<proteinExistence type="predicted"/>
<dbReference type="OrthoDB" id="3519533at2759"/>
<dbReference type="EMBL" id="NJEU01001460">
    <property type="protein sequence ID" value="PHH66858.1"/>
    <property type="molecule type" value="Genomic_DNA"/>
</dbReference>
<sequence>MEGIQLSQVLADLSNIGAAEPGSAATIARVNRSSDDASKERDTRHQLSRPPTSQPQPQMQQQQRPSSLTRALSSEPGYPPKFDKMGRRIFINSPGSRPGSAAGSVPGTPRRGDSDVDDEWERASVLMALYDIRAKIKEQDHSSLVRAREKINAIAAKQQAQQAAERNLKTAEELRRNRYSFPKPGL</sequence>
<dbReference type="Proteomes" id="UP000224854">
    <property type="component" value="Unassembled WGS sequence"/>
</dbReference>